<feature type="compositionally biased region" description="Polar residues" evidence="1">
    <location>
        <begin position="988"/>
        <end position="1013"/>
    </location>
</feature>
<sequence>MTRFPFGLRCSPYLAIRTVRQLAADEHSRYLDAAAVPERDLYMDDLVSSCLTEQDAALLSNELIELFRAGRFDLIKFSSNSAQVMSSIPHTHRVSDNVEFDANDKLKILGLHWLPAKDVFTFSVDWKTRECTKRNILSTVARLWDLMGYVAPVILLAKLFIKWLWENKIDWDDTPPASFIVRWQQFENELPLLRDVHLPRHIRVNAHCFTSVLGFADASERAYGGVVYLHVYYPDDNRYALNLLTAKSRVAPLRNISLARLELCANLILAKLMRIIIDTYSSRCVINKDYIAPDNFHHINGKENPADCLSRGLTPSQLLSHPLWFPGPRFARSSPAEWSISQFDPSTITDLPESKTTTFINTAVKPDPPLLYTLALRISSWPKLIRIVIYIFRFIKILSRKFEISHLDVAELAVIRALQIVYFSDEIRKIENNKLLAPAFRKLNPFLHNGILRVGGRLENTELCFDSRHPILLPRRDHVLVISVLNLFLNAFKRFLSRRGPVGVLYSDCGTNFVGAKSYLDNLYKLLSSEEYNNRFANELRDKRIEWKLNPPSAPHFGESNVRCVKMHLLRVVGSQLLTYEEMLTVLVQIEAILNSRPLSAMSCDPSEPLALTPAHFLTLTPLTSLPVRDLSHENVNLLQRKRIIDHLVQSFWKRWQIEYLHTLQTRHKWTKSTRPIEKGTVVIVNSDNIAPLNWPIGIIEDTFPGKDGVVRVVKPGIHGNDKTFIERMYENRRRFYVCGRKLGQSFSSFTRLAVGGRARASLNMLQEDCTGIRELLEEFIQCYKNEVCLWNKKSKDYHDRNKKNAAYDRLINKYKLIDPNANRETVVKKVNNLRTSYKKELNKAKKSLKSGAGTDEVYVSHLWYFDLMNFLNDEEIPRRSISNIMEDGNEEQSRSQYSNSNVEQNPPTPANLISKGTHQHLADLMSKKKYQRRVVLILKETYQRRVVLILKEARCDQIVQNPRRMRMKRHCEVQQSSQSSTETETQPPLSQSTAFDQQSCSQTVNPSNSKTLTVAVDQSRASAQASTTNEQAPSPSLQNQQSSSRTAAINRPHKTSQTKRKCVEQNETLTALQRLENIATAINNPGSKEKDEFCYFGQNVAVQLRSLPLNNALNMQTKIQALLSTERSQLSISYSKPSTPYSNTTIYTEEIAASSTDDRFTHTPYTQSNTTEVTFDQESGQNIFSEAWNNA</sequence>
<feature type="region of interest" description="Disordered" evidence="1">
    <location>
        <begin position="967"/>
        <end position="1062"/>
    </location>
</feature>
<feature type="compositionally biased region" description="Low complexity" evidence="1">
    <location>
        <begin position="975"/>
        <end position="987"/>
    </location>
</feature>
<dbReference type="PROSITE" id="PS51029">
    <property type="entry name" value="MADF"/>
    <property type="match status" value="1"/>
</dbReference>
<dbReference type="PANTHER" id="PTHR47331">
    <property type="entry name" value="PHD-TYPE DOMAIN-CONTAINING PROTEIN"/>
    <property type="match status" value="1"/>
</dbReference>
<dbReference type="GO" id="GO:0003676">
    <property type="term" value="F:nucleic acid binding"/>
    <property type="evidence" value="ECO:0007669"/>
    <property type="project" value="InterPro"/>
</dbReference>
<evidence type="ECO:0000259" key="2">
    <source>
        <dbReference type="PROSITE" id="PS51029"/>
    </source>
</evidence>
<feature type="region of interest" description="Disordered" evidence="1">
    <location>
        <begin position="888"/>
        <end position="921"/>
    </location>
</feature>
<dbReference type="Pfam" id="PF05380">
    <property type="entry name" value="Peptidase_A17"/>
    <property type="match status" value="1"/>
</dbReference>
<dbReference type="InterPro" id="IPR006578">
    <property type="entry name" value="MADF-dom"/>
</dbReference>
<dbReference type="STRING" id="151549.A0A4C1TDH8"/>
<feature type="compositionally biased region" description="Polar residues" evidence="1">
    <location>
        <begin position="895"/>
        <end position="906"/>
    </location>
</feature>
<evidence type="ECO:0000313" key="3">
    <source>
        <dbReference type="EMBL" id="GBP12559.1"/>
    </source>
</evidence>
<feature type="compositionally biased region" description="Low complexity" evidence="1">
    <location>
        <begin position="1032"/>
        <end position="1045"/>
    </location>
</feature>
<dbReference type="EMBL" id="BGZK01000052">
    <property type="protein sequence ID" value="GBP12559.1"/>
    <property type="molecule type" value="Genomic_DNA"/>
</dbReference>
<feature type="domain" description="MADF" evidence="2">
    <location>
        <begin position="779"/>
        <end position="877"/>
    </location>
</feature>
<comment type="caution">
    <text evidence="3">The sequence shown here is derived from an EMBL/GenBank/DDBJ whole genome shotgun (WGS) entry which is preliminary data.</text>
</comment>
<gene>
    <name evidence="3" type="ORF">EVAR_10228_1</name>
</gene>
<proteinExistence type="predicted"/>
<dbReference type="SMART" id="SM00595">
    <property type="entry name" value="MADF"/>
    <property type="match status" value="1"/>
</dbReference>
<evidence type="ECO:0000256" key="1">
    <source>
        <dbReference type="SAM" id="MobiDB-lite"/>
    </source>
</evidence>
<dbReference type="OrthoDB" id="8194935at2759"/>
<dbReference type="Pfam" id="PF10545">
    <property type="entry name" value="MADF_DNA_bdg"/>
    <property type="match status" value="1"/>
</dbReference>
<organism evidence="3 4">
    <name type="scientific">Eumeta variegata</name>
    <name type="common">Bagworm moth</name>
    <name type="synonym">Eumeta japonica</name>
    <dbReference type="NCBI Taxonomy" id="151549"/>
    <lineage>
        <taxon>Eukaryota</taxon>
        <taxon>Metazoa</taxon>
        <taxon>Ecdysozoa</taxon>
        <taxon>Arthropoda</taxon>
        <taxon>Hexapoda</taxon>
        <taxon>Insecta</taxon>
        <taxon>Pterygota</taxon>
        <taxon>Neoptera</taxon>
        <taxon>Endopterygota</taxon>
        <taxon>Lepidoptera</taxon>
        <taxon>Glossata</taxon>
        <taxon>Ditrysia</taxon>
        <taxon>Tineoidea</taxon>
        <taxon>Psychidae</taxon>
        <taxon>Oiketicinae</taxon>
        <taxon>Eumeta</taxon>
    </lineage>
</organism>
<accession>A0A4C1TDH8</accession>
<dbReference type="InterPro" id="IPR036397">
    <property type="entry name" value="RNaseH_sf"/>
</dbReference>
<dbReference type="InterPro" id="IPR040676">
    <property type="entry name" value="DUF5641"/>
</dbReference>
<protein>
    <recommendedName>
        <fullName evidence="2">MADF domain-containing protein</fullName>
    </recommendedName>
</protein>
<feature type="compositionally biased region" description="Polar residues" evidence="1">
    <location>
        <begin position="1020"/>
        <end position="1031"/>
    </location>
</feature>
<dbReference type="Gene3D" id="3.30.420.10">
    <property type="entry name" value="Ribonuclease H-like superfamily/Ribonuclease H"/>
    <property type="match status" value="1"/>
</dbReference>
<name>A0A4C1TDH8_EUMVA</name>
<dbReference type="Proteomes" id="UP000299102">
    <property type="component" value="Unassembled WGS sequence"/>
</dbReference>
<feature type="compositionally biased region" description="Basic residues" evidence="1">
    <location>
        <begin position="1052"/>
        <end position="1061"/>
    </location>
</feature>
<keyword evidence="4" id="KW-1185">Reference proteome</keyword>
<dbReference type="Pfam" id="PF18701">
    <property type="entry name" value="DUF5641"/>
    <property type="match status" value="1"/>
</dbReference>
<evidence type="ECO:0000313" key="4">
    <source>
        <dbReference type="Proteomes" id="UP000299102"/>
    </source>
</evidence>
<dbReference type="AlphaFoldDB" id="A0A4C1TDH8"/>
<dbReference type="InterPro" id="IPR008042">
    <property type="entry name" value="Retrotrans_Pao"/>
</dbReference>
<reference evidence="3 4" key="1">
    <citation type="journal article" date="2019" name="Commun. Biol.">
        <title>The bagworm genome reveals a unique fibroin gene that provides high tensile strength.</title>
        <authorList>
            <person name="Kono N."/>
            <person name="Nakamura H."/>
            <person name="Ohtoshi R."/>
            <person name="Tomita M."/>
            <person name="Numata K."/>
            <person name="Arakawa K."/>
        </authorList>
    </citation>
    <scope>NUCLEOTIDE SEQUENCE [LARGE SCALE GENOMIC DNA]</scope>
</reference>